<dbReference type="Gene3D" id="3.50.50.60">
    <property type="entry name" value="FAD/NAD(P)-binding domain"/>
    <property type="match status" value="1"/>
</dbReference>
<dbReference type="PANTHER" id="PTHR46720">
    <property type="entry name" value="HYDROXYLASE, PUTATIVE (AFU_ORTHOLOGUE AFUA_3G01460)-RELATED"/>
    <property type="match status" value="1"/>
</dbReference>
<keyword evidence="6" id="KW-0503">Monooxygenase</keyword>
<organism evidence="8 9">
    <name type="scientific">Cladobotryum mycophilum</name>
    <dbReference type="NCBI Taxonomy" id="491253"/>
    <lineage>
        <taxon>Eukaryota</taxon>
        <taxon>Fungi</taxon>
        <taxon>Dikarya</taxon>
        <taxon>Ascomycota</taxon>
        <taxon>Pezizomycotina</taxon>
        <taxon>Sordariomycetes</taxon>
        <taxon>Hypocreomycetidae</taxon>
        <taxon>Hypocreales</taxon>
        <taxon>Hypocreaceae</taxon>
        <taxon>Cladobotryum</taxon>
    </lineage>
</organism>
<comment type="cofactor">
    <cofactor evidence="1">
        <name>FAD</name>
        <dbReference type="ChEBI" id="CHEBI:57692"/>
    </cofactor>
</comment>
<dbReference type="SUPFAM" id="SSF51905">
    <property type="entry name" value="FAD/NAD(P)-binding domain"/>
    <property type="match status" value="1"/>
</dbReference>
<keyword evidence="4" id="KW-0274">FAD</keyword>
<dbReference type="InterPro" id="IPR036188">
    <property type="entry name" value="FAD/NAD-bd_sf"/>
</dbReference>
<evidence type="ECO:0000313" key="9">
    <source>
        <dbReference type="Proteomes" id="UP001338125"/>
    </source>
</evidence>
<name>A0ABR0SGN5_9HYPO</name>
<dbReference type="InterPro" id="IPR051104">
    <property type="entry name" value="FAD_monoxygenase"/>
</dbReference>
<sequence length="413" mass="44421">MATNTSGITPRIRLAIIGGGIAGCSLANALGQIPHLEIQVYEAAPEFSERGAAVGLTHNAQLALAHVLPSAKEVLEKAGAVPLSSSRVMIGSGQHAGAVVFDVESDDKPSVVVHRASLLRELLAPLPKEILHGNKKLVSISNKDGAKSFDITFEDGTTEMFDAVIGADGVFGPVPSPAGVWDCRNVVPFEKAIAVLGEENFRKPRQYGWCGDGAFIMHDVCENGTMVQCVMSALETDPPKDRKRPLTREILTKIYSSWLDGPIANGAIDIFLDQPNPSSYSEWEHKSTSTYANGHICIMGDAAHATTPWQGSGAGMAIEDAMVLAALLGDIRSSEEIDSAFKAFDAVRRSRCQQIIDSSRGTGLIMCGQDSEVGLDPEKIREKLSHRWDFIVGLDHAAHKQEAVDKMREIQGK</sequence>
<evidence type="ECO:0000259" key="7">
    <source>
        <dbReference type="Pfam" id="PF01494"/>
    </source>
</evidence>
<keyword evidence="5" id="KW-0560">Oxidoreductase</keyword>
<evidence type="ECO:0000256" key="5">
    <source>
        <dbReference type="ARBA" id="ARBA00023002"/>
    </source>
</evidence>
<protein>
    <submittedName>
        <fullName evidence="8">6-methylsalicylic acid decarboxylase atA</fullName>
    </submittedName>
</protein>
<keyword evidence="9" id="KW-1185">Reference proteome</keyword>
<reference evidence="8 9" key="1">
    <citation type="submission" date="2024-01" db="EMBL/GenBank/DDBJ databases">
        <title>Complete genome of Cladobotryum mycophilum ATHUM6906.</title>
        <authorList>
            <person name="Christinaki A.C."/>
            <person name="Myridakis A.I."/>
            <person name="Kouvelis V.N."/>
        </authorList>
    </citation>
    <scope>NUCLEOTIDE SEQUENCE [LARGE SCALE GENOMIC DNA]</scope>
    <source>
        <strain evidence="8 9">ATHUM6906</strain>
    </source>
</reference>
<dbReference type="PRINTS" id="PR00420">
    <property type="entry name" value="RNGMNOXGNASE"/>
</dbReference>
<comment type="similarity">
    <text evidence="2">Belongs to the paxM FAD-dependent monooxygenase family.</text>
</comment>
<evidence type="ECO:0000256" key="1">
    <source>
        <dbReference type="ARBA" id="ARBA00001974"/>
    </source>
</evidence>
<evidence type="ECO:0000256" key="6">
    <source>
        <dbReference type="ARBA" id="ARBA00023033"/>
    </source>
</evidence>
<evidence type="ECO:0000256" key="3">
    <source>
        <dbReference type="ARBA" id="ARBA00022630"/>
    </source>
</evidence>
<comment type="caution">
    <text evidence="8">The sequence shown here is derived from an EMBL/GenBank/DDBJ whole genome shotgun (WGS) entry which is preliminary data.</text>
</comment>
<gene>
    <name evidence="8" type="ORF">PT974_09581</name>
</gene>
<evidence type="ECO:0000256" key="4">
    <source>
        <dbReference type="ARBA" id="ARBA00022827"/>
    </source>
</evidence>
<dbReference type="Pfam" id="PF01494">
    <property type="entry name" value="FAD_binding_3"/>
    <property type="match status" value="1"/>
</dbReference>
<dbReference type="EMBL" id="JAVFKD010000014">
    <property type="protein sequence ID" value="KAK5991301.1"/>
    <property type="molecule type" value="Genomic_DNA"/>
</dbReference>
<evidence type="ECO:0000313" key="8">
    <source>
        <dbReference type="EMBL" id="KAK5991301.1"/>
    </source>
</evidence>
<accession>A0ABR0SGN5</accession>
<dbReference type="Proteomes" id="UP001338125">
    <property type="component" value="Unassembled WGS sequence"/>
</dbReference>
<dbReference type="InterPro" id="IPR002938">
    <property type="entry name" value="FAD-bd"/>
</dbReference>
<evidence type="ECO:0000256" key="2">
    <source>
        <dbReference type="ARBA" id="ARBA00007992"/>
    </source>
</evidence>
<dbReference type="PANTHER" id="PTHR46720:SF3">
    <property type="entry name" value="FAD-BINDING DOMAIN-CONTAINING PROTEIN-RELATED"/>
    <property type="match status" value="1"/>
</dbReference>
<proteinExistence type="inferred from homology"/>
<feature type="domain" description="FAD-binding" evidence="7">
    <location>
        <begin position="155"/>
        <end position="358"/>
    </location>
</feature>
<keyword evidence="3" id="KW-0285">Flavoprotein</keyword>